<evidence type="ECO:0000259" key="2">
    <source>
        <dbReference type="Pfam" id="PF03732"/>
    </source>
</evidence>
<reference evidence="3" key="2">
    <citation type="journal article" date="2024" name="Plant">
        <title>Genomic evolution and insights into agronomic trait innovations of Sesamum species.</title>
        <authorList>
            <person name="Miao H."/>
            <person name="Wang L."/>
            <person name="Qu L."/>
            <person name="Liu H."/>
            <person name="Sun Y."/>
            <person name="Le M."/>
            <person name="Wang Q."/>
            <person name="Wei S."/>
            <person name="Zheng Y."/>
            <person name="Lin W."/>
            <person name="Duan Y."/>
            <person name="Cao H."/>
            <person name="Xiong S."/>
            <person name="Wang X."/>
            <person name="Wei L."/>
            <person name="Li C."/>
            <person name="Ma Q."/>
            <person name="Ju M."/>
            <person name="Zhao R."/>
            <person name="Li G."/>
            <person name="Mu C."/>
            <person name="Tian Q."/>
            <person name="Mei H."/>
            <person name="Zhang T."/>
            <person name="Gao T."/>
            <person name="Zhang H."/>
        </authorList>
    </citation>
    <scope>NUCLEOTIDE SEQUENCE</scope>
    <source>
        <strain evidence="3">G02</strain>
    </source>
</reference>
<gene>
    <name evidence="3" type="ORF">Sradi_3966600</name>
</gene>
<feature type="domain" description="Retrotransposon gag" evidence="2">
    <location>
        <begin position="35"/>
        <end position="128"/>
    </location>
</feature>
<evidence type="ECO:0000256" key="1">
    <source>
        <dbReference type="SAM" id="MobiDB-lite"/>
    </source>
</evidence>
<proteinExistence type="predicted"/>
<sequence length="270" mass="31563">MDFHCFDGENARSWVRRCIRCFQLIPIPDDQKVPIASVYMQGKAELWYQGYTKKKVFQSWDELVVNVLDRFEDLDNERVMTEFNKLHHETTVNACLEKLEELRDQMLLFNKNLDEEFFMTKLNSGLKEEIKSFVSTHNPTSFNQAVILARKQENAMNAILRKAQQPNRHVQSKPPYKPTSKNLPSKPIPQTKRCKFRKIYMLMSDEEVRDFDRAEQEEGSEGKEETEEVTISIHAMKGNVSYKTLRINGLVGDKETLILIDYGSTHCFLD</sequence>
<dbReference type="Pfam" id="PF03732">
    <property type="entry name" value="Retrotrans_gag"/>
    <property type="match status" value="1"/>
</dbReference>
<feature type="region of interest" description="Disordered" evidence="1">
    <location>
        <begin position="163"/>
        <end position="188"/>
    </location>
</feature>
<comment type="caution">
    <text evidence="3">The sequence shown here is derived from an EMBL/GenBank/DDBJ whole genome shotgun (WGS) entry which is preliminary data.</text>
</comment>
<evidence type="ECO:0000313" key="3">
    <source>
        <dbReference type="EMBL" id="KAL0355197.1"/>
    </source>
</evidence>
<organism evidence="3">
    <name type="scientific">Sesamum radiatum</name>
    <name type="common">Black benniseed</name>
    <dbReference type="NCBI Taxonomy" id="300843"/>
    <lineage>
        <taxon>Eukaryota</taxon>
        <taxon>Viridiplantae</taxon>
        <taxon>Streptophyta</taxon>
        <taxon>Embryophyta</taxon>
        <taxon>Tracheophyta</taxon>
        <taxon>Spermatophyta</taxon>
        <taxon>Magnoliopsida</taxon>
        <taxon>eudicotyledons</taxon>
        <taxon>Gunneridae</taxon>
        <taxon>Pentapetalae</taxon>
        <taxon>asterids</taxon>
        <taxon>lamiids</taxon>
        <taxon>Lamiales</taxon>
        <taxon>Pedaliaceae</taxon>
        <taxon>Sesamum</taxon>
    </lineage>
</organism>
<protein>
    <recommendedName>
        <fullName evidence="2">Retrotransposon gag domain-containing protein</fullName>
    </recommendedName>
</protein>
<dbReference type="InterPro" id="IPR005162">
    <property type="entry name" value="Retrotrans_gag_dom"/>
</dbReference>
<dbReference type="EMBL" id="JACGWJ010000017">
    <property type="protein sequence ID" value="KAL0355197.1"/>
    <property type="molecule type" value="Genomic_DNA"/>
</dbReference>
<name>A0AAW2PJD7_SESRA</name>
<dbReference type="AlphaFoldDB" id="A0AAW2PJD7"/>
<reference evidence="3" key="1">
    <citation type="submission" date="2020-06" db="EMBL/GenBank/DDBJ databases">
        <authorList>
            <person name="Li T."/>
            <person name="Hu X."/>
            <person name="Zhang T."/>
            <person name="Song X."/>
            <person name="Zhang H."/>
            <person name="Dai N."/>
            <person name="Sheng W."/>
            <person name="Hou X."/>
            <person name="Wei L."/>
        </authorList>
    </citation>
    <scope>NUCLEOTIDE SEQUENCE</scope>
    <source>
        <strain evidence="3">G02</strain>
        <tissue evidence="3">Leaf</tissue>
    </source>
</reference>
<accession>A0AAW2PJD7</accession>